<evidence type="ECO:0000256" key="8">
    <source>
        <dbReference type="PIRNR" id="PIRNR000194"/>
    </source>
</evidence>
<feature type="domain" description="DHFR" evidence="9">
    <location>
        <begin position="2"/>
        <end position="161"/>
    </location>
</feature>
<dbReference type="EMBL" id="JQZW01000008">
    <property type="protein sequence ID" value="KGN98148.1"/>
    <property type="molecule type" value="Genomic_DNA"/>
</dbReference>
<dbReference type="CDD" id="cd00209">
    <property type="entry name" value="DHFR"/>
    <property type="match status" value="1"/>
</dbReference>
<dbReference type="Proteomes" id="UP000030134">
    <property type="component" value="Unassembled WGS sequence"/>
</dbReference>
<keyword evidence="5 8" id="KW-0521">NADP</keyword>
<dbReference type="PANTHER" id="PTHR48069:SF3">
    <property type="entry name" value="DIHYDROFOLATE REDUCTASE"/>
    <property type="match status" value="1"/>
</dbReference>
<evidence type="ECO:0000256" key="4">
    <source>
        <dbReference type="ARBA" id="ARBA00022563"/>
    </source>
</evidence>
<dbReference type="OrthoDB" id="9804315at2"/>
<dbReference type="PROSITE" id="PS51330">
    <property type="entry name" value="DHFR_2"/>
    <property type="match status" value="1"/>
</dbReference>
<dbReference type="GO" id="GO:0004146">
    <property type="term" value="F:dihydrofolate reductase activity"/>
    <property type="evidence" value="ECO:0007669"/>
    <property type="project" value="UniProtKB-EC"/>
</dbReference>
<sequence length="171" mass="19431">MKLSIIVAVAADNAIGKNNDLLWHLPADLKRFKETTMGHTVIMGRNTFYSLPKGALPNRRNIIISTTLKEVSGAECFPSVEKALEAVAQEKEVFVIGGAQLYRATLPFADRLYFTRVSASFGEADTFFPDVNFTEWRPIRSQHFEADEKNIYATTLTIYDRIPYFFNTNKR</sequence>
<dbReference type="InterPro" id="IPR001796">
    <property type="entry name" value="DHFR_dom"/>
</dbReference>
<evidence type="ECO:0000256" key="7">
    <source>
        <dbReference type="ARBA" id="ARBA00025067"/>
    </source>
</evidence>
<dbReference type="eggNOG" id="COG0262">
    <property type="taxonomic scope" value="Bacteria"/>
</dbReference>
<keyword evidence="6 8" id="KW-0560">Oxidoreductase</keyword>
<keyword evidence="10" id="KW-0808">Transferase</keyword>
<evidence type="ECO:0000256" key="3">
    <source>
        <dbReference type="ARBA" id="ARBA00012856"/>
    </source>
</evidence>
<dbReference type="UniPathway" id="UPA00077">
    <property type="reaction ID" value="UER00158"/>
</dbReference>
<dbReference type="EC" id="1.5.1.3" evidence="3 8"/>
<comment type="pathway">
    <text evidence="1 8">Cofactor biosynthesis; tetrahydrofolate biosynthesis; 5,6,7,8-tetrahydrofolate from 7,8-dihydrofolate: step 1/1.</text>
</comment>
<dbReference type="PIRSF" id="PIRSF000194">
    <property type="entry name" value="DHFR"/>
    <property type="match status" value="1"/>
</dbReference>
<dbReference type="STRING" id="266762.HQ36_04355"/>
<dbReference type="PANTHER" id="PTHR48069">
    <property type="entry name" value="DIHYDROFOLATE REDUCTASE"/>
    <property type="match status" value="1"/>
</dbReference>
<evidence type="ECO:0000256" key="1">
    <source>
        <dbReference type="ARBA" id="ARBA00004903"/>
    </source>
</evidence>
<dbReference type="GO" id="GO:0006730">
    <property type="term" value="P:one-carbon metabolic process"/>
    <property type="evidence" value="ECO:0007669"/>
    <property type="project" value="UniProtKB-KW"/>
</dbReference>
<name>A0A0A2G4D3_9PORP</name>
<protein>
    <recommendedName>
        <fullName evidence="3 8">Dihydrofolate reductase</fullName>
        <ecNumber evidence="3 8">1.5.1.3</ecNumber>
    </recommendedName>
</protein>
<dbReference type="AlphaFoldDB" id="A0A0A2G4D3"/>
<keyword evidence="4 8" id="KW-0554">One-carbon metabolism</keyword>
<dbReference type="InterPro" id="IPR024072">
    <property type="entry name" value="DHFR-like_dom_sf"/>
</dbReference>
<evidence type="ECO:0000313" key="10">
    <source>
        <dbReference type="EMBL" id="KGN98148.1"/>
    </source>
</evidence>
<comment type="function">
    <text evidence="7 8">Key enzyme in folate metabolism. Catalyzes an essential reaction for de novo glycine and purine synthesis, and for DNA precursor synthesis.</text>
</comment>
<dbReference type="GO" id="GO:0046452">
    <property type="term" value="P:dihydrofolate metabolic process"/>
    <property type="evidence" value="ECO:0007669"/>
    <property type="project" value="TreeGrafter"/>
</dbReference>
<dbReference type="FunFam" id="3.40.430.10:FF:000001">
    <property type="entry name" value="Dihydrofolate reductase"/>
    <property type="match status" value="1"/>
</dbReference>
<dbReference type="Gene3D" id="3.40.430.10">
    <property type="entry name" value="Dihydrofolate Reductase, subunit A"/>
    <property type="match status" value="1"/>
</dbReference>
<reference evidence="10 11" key="1">
    <citation type="submission" date="2014-08" db="EMBL/GenBank/DDBJ databases">
        <title>Porphyromonas gingivicanis strain:COT-022_OH1391 Genome sequencing.</title>
        <authorList>
            <person name="Wallis C."/>
            <person name="Deusch O."/>
            <person name="O'Flynn C."/>
            <person name="Davis I."/>
            <person name="Jospin G."/>
            <person name="Darling A.E."/>
            <person name="Coil D.A."/>
            <person name="Alexiev A."/>
            <person name="Horsfall A."/>
            <person name="Kirkwood N."/>
            <person name="Harris S."/>
            <person name="Eisen J.A."/>
        </authorList>
    </citation>
    <scope>NUCLEOTIDE SEQUENCE [LARGE SCALE GENOMIC DNA]</scope>
    <source>
        <strain evidence="11">COT-022 OH1391</strain>
    </source>
</reference>
<accession>A0A0A2G4D3</accession>
<dbReference type="GO" id="GO:0046654">
    <property type="term" value="P:tetrahydrofolate biosynthetic process"/>
    <property type="evidence" value="ECO:0007669"/>
    <property type="project" value="UniProtKB-UniPathway"/>
</dbReference>
<comment type="caution">
    <text evidence="10">The sequence shown here is derived from an EMBL/GenBank/DDBJ whole genome shotgun (WGS) entry which is preliminary data.</text>
</comment>
<evidence type="ECO:0000256" key="2">
    <source>
        <dbReference type="ARBA" id="ARBA00009539"/>
    </source>
</evidence>
<organism evidence="10 11">
    <name type="scientific">Porphyromonas gingivicanis</name>
    <dbReference type="NCBI Taxonomy" id="266762"/>
    <lineage>
        <taxon>Bacteria</taxon>
        <taxon>Pseudomonadati</taxon>
        <taxon>Bacteroidota</taxon>
        <taxon>Bacteroidia</taxon>
        <taxon>Bacteroidales</taxon>
        <taxon>Porphyromonadaceae</taxon>
        <taxon>Porphyromonas</taxon>
    </lineage>
</organism>
<evidence type="ECO:0000256" key="5">
    <source>
        <dbReference type="ARBA" id="ARBA00022857"/>
    </source>
</evidence>
<dbReference type="GO" id="GO:0005829">
    <property type="term" value="C:cytosol"/>
    <property type="evidence" value="ECO:0007669"/>
    <property type="project" value="TreeGrafter"/>
</dbReference>
<proteinExistence type="inferred from homology"/>
<dbReference type="GO" id="GO:0016301">
    <property type="term" value="F:kinase activity"/>
    <property type="evidence" value="ECO:0007669"/>
    <property type="project" value="UniProtKB-KW"/>
</dbReference>
<gene>
    <name evidence="10" type="ORF">HQ36_04355</name>
</gene>
<evidence type="ECO:0000259" key="9">
    <source>
        <dbReference type="PROSITE" id="PS51330"/>
    </source>
</evidence>
<evidence type="ECO:0000313" key="11">
    <source>
        <dbReference type="Proteomes" id="UP000030134"/>
    </source>
</evidence>
<dbReference type="GO" id="GO:0070401">
    <property type="term" value="F:NADP+ binding"/>
    <property type="evidence" value="ECO:0007669"/>
    <property type="project" value="UniProtKB-ARBA"/>
</dbReference>
<dbReference type="GO" id="GO:0046655">
    <property type="term" value="P:folic acid metabolic process"/>
    <property type="evidence" value="ECO:0007669"/>
    <property type="project" value="TreeGrafter"/>
</dbReference>
<dbReference type="Pfam" id="PF00186">
    <property type="entry name" value="DHFR_1"/>
    <property type="match status" value="1"/>
</dbReference>
<comment type="similarity">
    <text evidence="2 8">Belongs to the dihydrofolate reductase family.</text>
</comment>
<dbReference type="SUPFAM" id="SSF53597">
    <property type="entry name" value="Dihydrofolate reductase-like"/>
    <property type="match status" value="1"/>
</dbReference>
<keyword evidence="10" id="KW-0418">Kinase</keyword>
<keyword evidence="11" id="KW-1185">Reference proteome</keyword>
<evidence type="ECO:0000256" key="6">
    <source>
        <dbReference type="ARBA" id="ARBA00023002"/>
    </source>
</evidence>
<dbReference type="InterPro" id="IPR012259">
    <property type="entry name" value="DHFR"/>
</dbReference>
<dbReference type="PRINTS" id="PR00070">
    <property type="entry name" value="DHFR"/>
</dbReference>
<dbReference type="RefSeq" id="WP_025842375.1">
    <property type="nucleotide sequence ID" value="NZ_JQZW01000008.1"/>
</dbReference>
<comment type="catalytic activity">
    <reaction evidence="8">
        <text>(6S)-5,6,7,8-tetrahydrofolate + NADP(+) = 7,8-dihydrofolate + NADPH + H(+)</text>
        <dbReference type="Rhea" id="RHEA:15009"/>
        <dbReference type="ChEBI" id="CHEBI:15378"/>
        <dbReference type="ChEBI" id="CHEBI:57451"/>
        <dbReference type="ChEBI" id="CHEBI:57453"/>
        <dbReference type="ChEBI" id="CHEBI:57783"/>
        <dbReference type="ChEBI" id="CHEBI:58349"/>
        <dbReference type="EC" id="1.5.1.3"/>
    </reaction>
</comment>